<dbReference type="GO" id="GO:0004519">
    <property type="term" value="F:endonuclease activity"/>
    <property type="evidence" value="ECO:0007669"/>
    <property type="project" value="UniProtKB-KW"/>
</dbReference>
<sequence length="141" mass="16572">MQALIKNHYDTLCTRPERGPDFYLARHLRRKALRNGDGRLGRFRDMSKFIKASVADVIRGRLDPCFTREFRFYEWNVLTFCAYCNARLNRRSVTRDHVIPRSRGGSNEPDNLVPCCRPCNARKSNKPLWKFLLERELPQAA</sequence>
<comment type="caution">
    <text evidence="2">The sequence shown here is derived from an EMBL/GenBank/DDBJ whole genome shotgun (WGS) entry which is preliminary data.</text>
</comment>
<keyword evidence="3" id="KW-1185">Reference proteome</keyword>
<dbReference type="Proteomes" id="UP001221686">
    <property type="component" value="Unassembled WGS sequence"/>
</dbReference>
<accession>A0ABT5EBT1</accession>
<keyword evidence="2" id="KW-0378">Hydrolase</keyword>
<keyword evidence="2" id="KW-0255">Endonuclease</keyword>
<feature type="domain" description="HNH nuclease" evidence="1">
    <location>
        <begin position="71"/>
        <end position="121"/>
    </location>
</feature>
<name>A0ABT5EBT1_9BACT</name>
<dbReference type="Pfam" id="PF14279">
    <property type="entry name" value="HNH_5"/>
    <property type="match status" value="1"/>
</dbReference>
<reference evidence="2 3" key="1">
    <citation type="submission" date="2022-11" db="EMBL/GenBank/DDBJ databases">
        <title>Minimal conservation of predation-associated metabolite biosynthetic gene clusters underscores biosynthetic potential of Myxococcota including descriptions for ten novel species: Archangium lansinium sp. nov., Myxococcus landrumus sp. nov., Nannocystis bai.</title>
        <authorList>
            <person name="Ahearne A."/>
            <person name="Stevens C."/>
            <person name="Dowd S."/>
        </authorList>
    </citation>
    <scope>NUCLEOTIDE SEQUENCE [LARGE SCALE GENOMIC DNA]</scope>
    <source>
        <strain evidence="2 3">BB15-2</strain>
    </source>
</reference>
<dbReference type="EMBL" id="JAQNDL010000005">
    <property type="protein sequence ID" value="MDC0723326.1"/>
    <property type="molecule type" value="Genomic_DNA"/>
</dbReference>
<dbReference type="SMART" id="SM00507">
    <property type="entry name" value="HNHc"/>
    <property type="match status" value="1"/>
</dbReference>
<dbReference type="InterPro" id="IPR052892">
    <property type="entry name" value="NA-targeting_endonuclease"/>
</dbReference>
<organism evidence="2 3">
    <name type="scientific">Nannocystis bainbridge</name>
    <dbReference type="NCBI Taxonomy" id="2995303"/>
    <lineage>
        <taxon>Bacteria</taxon>
        <taxon>Pseudomonadati</taxon>
        <taxon>Myxococcota</taxon>
        <taxon>Polyangia</taxon>
        <taxon>Nannocystales</taxon>
        <taxon>Nannocystaceae</taxon>
        <taxon>Nannocystis</taxon>
    </lineage>
</organism>
<dbReference type="CDD" id="cd00085">
    <property type="entry name" value="HNHc"/>
    <property type="match status" value="1"/>
</dbReference>
<evidence type="ECO:0000313" key="2">
    <source>
        <dbReference type="EMBL" id="MDC0723326.1"/>
    </source>
</evidence>
<keyword evidence="2" id="KW-0540">Nuclease</keyword>
<dbReference type="RefSeq" id="WP_272091869.1">
    <property type="nucleotide sequence ID" value="NZ_JAQNDL010000005.1"/>
</dbReference>
<evidence type="ECO:0000259" key="1">
    <source>
        <dbReference type="SMART" id="SM00507"/>
    </source>
</evidence>
<dbReference type="PANTHER" id="PTHR33877:SF2">
    <property type="entry name" value="OS07G0170200 PROTEIN"/>
    <property type="match status" value="1"/>
</dbReference>
<dbReference type="InterPro" id="IPR029471">
    <property type="entry name" value="HNH_5"/>
</dbReference>
<dbReference type="PANTHER" id="PTHR33877">
    <property type="entry name" value="SLL1193 PROTEIN"/>
    <property type="match status" value="1"/>
</dbReference>
<dbReference type="InterPro" id="IPR003615">
    <property type="entry name" value="HNH_nuc"/>
</dbReference>
<protein>
    <submittedName>
        <fullName evidence="2">HNH endonuclease</fullName>
    </submittedName>
</protein>
<gene>
    <name evidence="2" type="ORF">POL25_40970</name>
</gene>
<evidence type="ECO:0000313" key="3">
    <source>
        <dbReference type="Proteomes" id="UP001221686"/>
    </source>
</evidence>
<proteinExistence type="predicted"/>
<dbReference type="Gene3D" id="1.10.30.50">
    <property type="match status" value="1"/>
</dbReference>